<feature type="transmembrane region" description="Helical" evidence="6">
    <location>
        <begin position="424"/>
        <end position="444"/>
    </location>
</feature>
<keyword evidence="3 6" id="KW-0812">Transmembrane</keyword>
<proteinExistence type="predicted"/>
<sequence>MSRATSESVQQPRGRNTAADTFSKSVLLIACLMIAQRAIGFFRSFYVCGALSADEVGQWDLAFNFLMLAAPLTVLGIPGAFGRFLAKYETRGAQKQFLSRTLSACLIMTVLTCTSLWLFSDVVAEYFFGNPDDRSFVRLLAIGLPAVIFFNFASSWFSAKRLNRFVFRIQFIQTLFFALACVTTLRLFTVSAQWVVVSYLASCLVGVLLAFGYVITDREGETCDSQAIKDDQATFWRSLLPFAIWVWVGNALENLFSLCDRLLLVNFYPNPDVEIQYLIGQYHTACIFPLLLMSIGAMAASTGMPYLAKDWEEGRTESVGRQMNLMIKAVGLICLTGSVVVMLVAPILFGELWKDKFTLGEALLPLTLCFCSIGAVSAVSQNYVWCIEKAWITSCFVLLGLLVNFVAGYLLIGRFGINGVVGSTLVAHLVVLLSVFGICIRYGLKLDNGVILIGIALLGIAGGKASALVGFLFIAVLLLWTSMIIDAQMRRSLIEQLKLRLRLV</sequence>
<evidence type="ECO:0000313" key="7">
    <source>
        <dbReference type="EMBL" id="MDM4014074.1"/>
    </source>
</evidence>
<name>A0ABT7PCS5_9BACT</name>
<dbReference type="RefSeq" id="WP_149495057.1">
    <property type="nucleotide sequence ID" value="NZ_JASZZN010000001.1"/>
</dbReference>
<feature type="transmembrane region" description="Helical" evidence="6">
    <location>
        <begin position="362"/>
        <end position="384"/>
    </location>
</feature>
<feature type="transmembrane region" description="Helical" evidence="6">
    <location>
        <begin position="194"/>
        <end position="215"/>
    </location>
</feature>
<reference evidence="7 8" key="1">
    <citation type="submission" date="2023-06" db="EMBL/GenBank/DDBJ databases">
        <title>Roseiconus lacunae JC819 isolated from Gulf of Mannar region, Tamil Nadu.</title>
        <authorList>
            <person name="Pk S."/>
            <person name="Ch S."/>
            <person name="Ch V.R."/>
        </authorList>
    </citation>
    <scope>NUCLEOTIDE SEQUENCE [LARGE SCALE GENOMIC DNA]</scope>
    <source>
        <strain evidence="7 8">JC819</strain>
    </source>
</reference>
<protein>
    <submittedName>
        <fullName evidence="7">Oligosaccharide flippase family protein</fullName>
    </submittedName>
</protein>
<evidence type="ECO:0000256" key="4">
    <source>
        <dbReference type="ARBA" id="ARBA00022989"/>
    </source>
</evidence>
<evidence type="ECO:0000256" key="6">
    <source>
        <dbReference type="SAM" id="Phobius"/>
    </source>
</evidence>
<keyword evidence="4 6" id="KW-1133">Transmembrane helix</keyword>
<feature type="transmembrane region" description="Helical" evidence="6">
    <location>
        <begin position="450"/>
        <end position="480"/>
    </location>
</feature>
<feature type="transmembrane region" description="Helical" evidence="6">
    <location>
        <begin position="21"/>
        <end position="42"/>
    </location>
</feature>
<comment type="subcellular location">
    <subcellularLocation>
        <location evidence="1">Cell membrane</location>
        <topology evidence="1">Multi-pass membrane protein</topology>
    </subcellularLocation>
</comment>
<organism evidence="7 8">
    <name type="scientific">Roseiconus lacunae</name>
    <dbReference type="NCBI Taxonomy" id="2605694"/>
    <lineage>
        <taxon>Bacteria</taxon>
        <taxon>Pseudomonadati</taxon>
        <taxon>Planctomycetota</taxon>
        <taxon>Planctomycetia</taxon>
        <taxon>Pirellulales</taxon>
        <taxon>Pirellulaceae</taxon>
        <taxon>Roseiconus</taxon>
    </lineage>
</organism>
<comment type="caution">
    <text evidence="7">The sequence shown here is derived from an EMBL/GenBank/DDBJ whole genome shotgun (WGS) entry which is preliminary data.</text>
</comment>
<dbReference type="EMBL" id="JASZZN010000001">
    <property type="protein sequence ID" value="MDM4014074.1"/>
    <property type="molecule type" value="Genomic_DNA"/>
</dbReference>
<feature type="transmembrane region" description="Helical" evidence="6">
    <location>
        <begin position="285"/>
        <end position="307"/>
    </location>
</feature>
<evidence type="ECO:0000256" key="2">
    <source>
        <dbReference type="ARBA" id="ARBA00022475"/>
    </source>
</evidence>
<evidence type="ECO:0000256" key="1">
    <source>
        <dbReference type="ARBA" id="ARBA00004651"/>
    </source>
</evidence>
<feature type="transmembrane region" description="Helical" evidence="6">
    <location>
        <begin position="327"/>
        <end position="350"/>
    </location>
</feature>
<evidence type="ECO:0000256" key="5">
    <source>
        <dbReference type="ARBA" id="ARBA00023136"/>
    </source>
</evidence>
<keyword evidence="2" id="KW-1003">Cell membrane</keyword>
<feature type="transmembrane region" description="Helical" evidence="6">
    <location>
        <begin position="139"/>
        <end position="159"/>
    </location>
</feature>
<dbReference type="InterPro" id="IPR050833">
    <property type="entry name" value="Poly_Biosynth_Transport"/>
</dbReference>
<evidence type="ECO:0000256" key="3">
    <source>
        <dbReference type="ARBA" id="ARBA00022692"/>
    </source>
</evidence>
<feature type="transmembrane region" description="Helical" evidence="6">
    <location>
        <begin position="390"/>
        <end position="412"/>
    </location>
</feature>
<evidence type="ECO:0000313" key="8">
    <source>
        <dbReference type="Proteomes" id="UP001239462"/>
    </source>
</evidence>
<accession>A0ABT7PCS5</accession>
<gene>
    <name evidence="7" type="ORF">QTN89_01445</name>
</gene>
<feature type="transmembrane region" description="Helical" evidence="6">
    <location>
        <begin position="171"/>
        <end position="188"/>
    </location>
</feature>
<feature type="transmembrane region" description="Helical" evidence="6">
    <location>
        <begin position="62"/>
        <end position="85"/>
    </location>
</feature>
<dbReference type="Proteomes" id="UP001239462">
    <property type="component" value="Unassembled WGS sequence"/>
</dbReference>
<keyword evidence="8" id="KW-1185">Reference proteome</keyword>
<dbReference type="PANTHER" id="PTHR30250:SF11">
    <property type="entry name" value="O-ANTIGEN TRANSPORTER-RELATED"/>
    <property type="match status" value="1"/>
</dbReference>
<keyword evidence="5 6" id="KW-0472">Membrane</keyword>
<feature type="transmembrane region" description="Helical" evidence="6">
    <location>
        <begin position="97"/>
        <end position="119"/>
    </location>
</feature>
<dbReference type="PANTHER" id="PTHR30250">
    <property type="entry name" value="PST FAMILY PREDICTED COLANIC ACID TRANSPORTER"/>
    <property type="match status" value="1"/>
</dbReference>